<reference evidence="1 2" key="1">
    <citation type="submission" date="2024-11" db="EMBL/GenBank/DDBJ databases">
        <authorList>
            <person name="Heng Y.C."/>
            <person name="Lim A.C.H."/>
            <person name="Lee J.K.Y."/>
            <person name="Kittelmann S."/>
        </authorList>
    </citation>
    <scope>NUCLEOTIDE SEQUENCE [LARGE SCALE GENOMIC DNA]</scope>
    <source>
        <strain evidence="1 2">WILCCON 0269</strain>
    </source>
</reference>
<proteinExistence type="predicted"/>
<accession>A0ABW8SFT4</accession>
<keyword evidence="2" id="KW-1185">Reference proteome</keyword>
<name>A0ABW8SFT4_9CLOT</name>
<dbReference type="RefSeq" id="WP_406790949.1">
    <property type="nucleotide sequence ID" value="NZ_JBJHZX010000005.1"/>
</dbReference>
<sequence>MAVTLEQAKLNTQDDIQKGVIDEFRKSSFILDNISFDNAVTPGTNGATLTYGYTRLITQPTASFRAINSEYTTQEVTKDRYTVELKPFGGSFGIDRIIANTGGLVDEVNLQVQQKVKAAKALFHDTIINGDSAVDTNSFDGLNKAITGSSTEFNSGAFIDLSTSASLDTNYKEFLDLLDEFLSNLDGKPTFLGGNSKLITKIKSVARRSGYLTRSEDAFGRKVDAYDGIVLVDLGAKVGSNDPVISIVDTRKPDGTDVIIGLTDLYAVTLALDGFHAVSLANQDLVKIWLPDFSTSGAVKNGEVEMVAAVALKTTKSAGVFRNIKVA</sequence>
<gene>
    <name evidence="1" type="ORF">ACJDU8_04445</name>
</gene>
<protein>
    <submittedName>
        <fullName evidence="1">Major capsid protein</fullName>
    </submittedName>
</protein>
<dbReference type="InterPro" id="IPR048813">
    <property type="entry name" value="GP7-like"/>
</dbReference>
<organism evidence="1 2">
    <name type="scientific">Candidatus Clostridium eludens</name>
    <dbReference type="NCBI Taxonomy" id="3381663"/>
    <lineage>
        <taxon>Bacteria</taxon>
        <taxon>Bacillati</taxon>
        <taxon>Bacillota</taxon>
        <taxon>Clostridia</taxon>
        <taxon>Eubacteriales</taxon>
        <taxon>Clostridiaceae</taxon>
        <taxon>Clostridium</taxon>
    </lineage>
</organism>
<dbReference type="NCBIfam" id="NF045672">
    <property type="entry name" value="MCP_gp7_epsi_15"/>
    <property type="match status" value="1"/>
</dbReference>
<evidence type="ECO:0000313" key="1">
    <source>
        <dbReference type="EMBL" id="MFL0194825.1"/>
    </source>
</evidence>
<comment type="caution">
    <text evidence="1">The sequence shown here is derived from an EMBL/GenBank/DDBJ whole genome shotgun (WGS) entry which is preliminary data.</text>
</comment>
<dbReference type="EMBL" id="JBJHZX010000005">
    <property type="protein sequence ID" value="MFL0194825.1"/>
    <property type="molecule type" value="Genomic_DNA"/>
</dbReference>
<dbReference type="Proteomes" id="UP001623660">
    <property type="component" value="Unassembled WGS sequence"/>
</dbReference>
<evidence type="ECO:0000313" key="2">
    <source>
        <dbReference type="Proteomes" id="UP001623660"/>
    </source>
</evidence>